<evidence type="ECO:0000256" key="1">
    <source>
        <dbReference type="SAM" id="MobiDB-lite"/>
    </source>
</evidence>
<evidence type="ECO:0000313" key="3">
    <source>
        <dbReference type="Proteomes" id="UP001492380"/>
    </source>
</evidence>
<feature type="region of interest" description="Disordered" evidence="1">
    <location>
        <begin position="1"/>
        <end position="61"/>
    </location>
</feature>
<comment type="caution">
    <text evidence="2">The sequence shown here is derived from an EMBL/GenBank/DDBJ whole genome shotgun (WGS) entry which is preliminary data.</text>
</comment>
<reference evidence="2 3" key="1">
    <citation type="submission" date="2024-04" db="EMBL/GenBank/DDBJ databases">
        <title>Phyllosticta paracitricarpa is synonymous to the EU quarantine fungus P. citricarpa based on phylogenomic analyses.</title>
        <authorList>
            <consortium name="Lawrence Berkeley National Laboratory"/>
            <person name="Van Ingen-Buijs V.A."/>
            <person name="Van Westerhoven A.C."/>
            <person name="Haridas S."/>
            <person name="Skiadas P."/>
            <person name="Martin F."/>
            <person name="Groenewald J.Z."/>
            <person name="Crous P.W."/>
            <person name="Seidl M.F."/>
        </authorList>
    </citation>
    <scope>NUCLEOTIDE SEQUENCE [LARGE SCALE GENOMIC DNA]</scope>
    <source>
        <strain evidence="2 3">CBS 123374</strain>
    </source>
</reference>
<feature type="compositionally biased region" description="Low complexity" evidence="1">
    <location>
        <begin position="440"/>
        <end position="449"/>
    </location>
</feature>
<dbReference type="EMBL" id="JBBWRZ010000001">
    <property type="protein sequence ID" value="KAK8246326.1"/>
    <property type="molecule type" value="Genomic_DNA"/>
</dbReference>
<feature type="compositionally biased region" description="Polar residues" evidence="1">
    <location>
        <begin position="42"/>
        <end position="57"/>
    </location>
</feature>
<evidence type="ECO:0000313" key="2">
    <source>
        <dbReference type="EMBL" id="KAK8246326.1"/>
    </source>
</evidence>
<feature type="compositionally biased region" description="Acidic residues" evidence="1">
    <location>
        <begin position="182"/>
        <end position="197"/>
    </location>
</feature>
<proteinExistence type="predicted"/>
<feature type="region of interest" description="Disordered" evidence="1">
    <location>
        <begin position="208"/>
        <end position="235"/>
    </location>
</feature>
<protein>
    <submittedName>
        <fullName evidence="2">Uncharacterized protein</fullName>
    </submittedName>
</protein>
<feature type="region of interest" description="Disordered" evidence="1">
    <location>
        <begin position="364"/>
        <end position="489"/>
    </location>
</feature>
<feature type="region of interest" description="Disordered" evidence="1">
    <location>
        <begin position="178"/>
        <end position="197"/>
    </location>
</feature>
<keyword evidence="3" id="KW-1185">Reference proteome</keyword>
<feature type="compositionally biased region" description="Basic and acidic residues" evidence="1">
    <location>
        <begin position="364"/>
        <end position="377"/>
    </location>
</feature>
<sequence length="629" mass="68653">MAAQSAVPMTIPSTRPPAIPTASSQGASGGLRHTTTNRDRPNSPTATSPLRSPSSTRQHNENLDHAVQLPRPVALLTPTTLPSDPSHLDHDFPLSTTKQSSTSLLDSCRPLVHRATACAANLSSSPPKSLASFIPSRRVPIEQSRDVTAASLQGRTAKSSSLFADWFNGPSVSFQIGFTSSSEEDSESDIGSDSDLELEDLDTIMDNGSSYTRAPAKSRASMASNRQSTASIASTHSTASKQNFFSSFFSRGPAQKVDPNQPQDLLSVMNIEEALFPNGQLDPQDPASYKILHTSSKALLEQFQASYKALYFAMQDTRLEEDAMMEEKKEAEARAKHLQIQVDTYKYDLEKRDKEIHSLREQLEAERQMQRQDEARAARNPNCKCEKRQSAASNLTGNESVISDRDSGFESESETIAVDDGAFSRPASMVSDADEIDLCPTPTSTTGPTSAPPAPRPGHMKRKSTFDKNLVQKRQSKQASPPALRANNPIVLSGGKIRVNDAASGQQHVDLWRENHVLRERVTELEKVVDETLGIVGGLEASYEDDAGKETNAEDYDPLEDGEDAPDEYWRLVDKMDGATMGGVVKDTKTAKHAVGCQIVELHSVRVPKSKGRGTKKGVRCSLMERIEE</sequence>
<name>A0ABR1Z1Z6_9PEZI</name>
<feature type="region of interest" description="Disordered" evidence="1">
    <location>
        <begin position="76"/>
        <end position="100"/>
    </location>
</feature>
<dbReference type="Proteomes" id="UP001492380">
    <property type="component" value="Unassembled WGS sequence"/>
</dbReference>
<feature type="region of interest" description="Disordered" evidence="1">
    <location>
        <begin position="544"/>
        <end position="563"/>
    </location>
</feature>
<gene>
    <name evidence="2" type="ORF">HDK90DRAFT_506119</name>
</gene>
<accession>A0ABR1Z1Z6</accession>
<feature type="compositionally biased region" description="Acidic residues" evidence="1">
    <location>
        <begin position="553"/>
        <end position="563"/>
    </location>
</feature>
<organism evidence="2 3">
    <name type="scientific">Phyllosticta capitalensis</name>
    <dbReference type="NCBI Taxonomy" id="121624"/>
    <lineage>
        <taxon>Eukaryota</taxon>
        <taxon>Fungi</taxon>
        <taxon>Dikarya</taxon>
        <taxon>Ascomycota</taxon>
        <taxon>Pezizomycotina</taxon>
        <taxon>Dothideomycetes</taxon>
        <taxon>Dothideomycetes incertae sedis</taxon>
        <taxon>Botryosphaeriales</taxon>
        <taxon>Phyllostictaceae</taxon>
        <taxon>Phyllosticta</taxon>
    </lineage>
</organism>
<feature type="compositionally biased region" description="Polar residues" evidence="1">
    <location>
        <begin position="390"/>
        <end position="401"/>
    </location>
</feature>